<gene>
    <name evidence="4" type="primary">PARPA_01954.1 scaffold 1908</name>
</gene>
<dbReference type="InterPro" id="IPR036875">
    <property type="entry name" value="Znf_CCHC_sf"/>
</dbReference>
<keyword evidence="1" id="KW-0862">Zinc</keyword>
<dbReference type="CDD" id="cd00303">
    <property type="entry name" value="retropepsin_like"/>
    <property type="match status" value="1"/>
</dbReference>
<dbReference type="STRING" id="35722.A0A0B7N0E3"/>
<dbReference type="SUPFAM" id="SSF57756">
    <property type="entry name" value="Retrovirus zinc finger-like domains"/>
    <property type="match status" value="1"/>
</dbReference>
<accession>A0A0B7N0E3</accession>
<dbReference type="PROSITE" id="PS50158">
    <property type="entry name" value="ZF_CCHC"/>
    <property type="match status" value="1"/>
</dbReference>
<dbReference type="InterPro" id="IPR001878">
    <property type="entry name" value="Znf_CCHC"/>
</dbReference>
<keyword evidence="1" id="KW-0479">Metal-binding</keyword>
<organism evidence="4 5">
    <name type="scientific">Parasitella parasitica</name>
    <dbReference type="NCBI Taxonomy" id="35722"/>
    <lineage>
        <taxon>Eukaryota</taxon>
        <taxon>Fungi</taxon>
        <taxon>Fungi incertae sedis</taxon>
        <taxon>Mucoromycota</taxon>
        <taxon>Mucoromycotina</taxon>
        <taxon>Mucoromycetes</taxon>
        <taxon>Mucorales</taxon>
        <taxon>Mucorineae</taxon>
        <taxon>Mucoraceae</taxon>
        <taxon>Parasitella</taxon>
    </lineage>
</organism>
<dbReference type="AlphaFoldDB" id="A0A0B7N0E3"/>
<dbReference type="GO" id="GO:0003676">
    <property type="term" value="F:nucleic acid binding"/>
    <property type="evidence" value="ECO:0007669"/>
    <property type="project" value="InterPro"/>
</dbReference>
<proteinExistence type="predicted"/>
<dbReference type="GO" id="GO:0008270">
    <property type="term" value="F:zinc ion binding"/>
    <property type="evidence" value="ECO:0007669"/>
    <property type="project" value="UniProtKB-KW"/>
</dbReference>
<feature type="compositionally biased region" description="Polar residues" evidence="2">
    <location>
        <begin position="270"/>
        <end position="280"/>
    </location>
</feature>
<evidence type="ECO:0000256" key="2">
    <source>
        <dbReference type="SAM" id="MobiDB-lite"/>
    </source>
</evidence>
<feature type="compositionally biased region" description="Low complexity" evidence="2">
    <location>
        <begin position="248"/>
        <end position="269"/>
    </location>
</feature>
<evidence type="ECO:0000313" key="4">
    <source>
        <dbReference type="EMBL" id="CEP08614.1"/>
    </source>
</evidence>
<dbReference type="OrthoDB" id="2449549at2759"/>
<keyword evidence="5" id="KW-1185">Reference proteome</keyword>
<dbReference type="Gene3D" id="4.10.60.10">
    <property type="entry name" value="Zinc finger, CCHC-type"/>
    <property type="match status" value="1"/>
</dbReference>
<evidence type="ECO:0000313" key="5">
    <source>
        <dbReference type="Proteomes" id="UP000054107"/>
    </source>
</evidence>
<keyword evidence="1" id="KW-0863">Zinc-finger</keyword>
<reference evidence="4 5" key="1">
    <citation type="submission" date="2014-09" db="EMBL/GenBank/DDBJ databases">
        <authorList>
            <person name="Ellenberger Sabrina"/>
        </authorList>
    </citation>
    <scope>NUCLEOTIDE SEQUENCE [LARGE SCALE GENOMIC DNA]</scope>
    <source>
        <strain evidence="4 5">CBS 412.66</strain>
    </source>
</reference>
<sequence length="301" mass="33510">MDLGVIDQHKPLSQVVKDFRRQNQLCLYCGNKGHMNSNCPNKKKTASKDVITLVLERPSHVDLCNGYVNESITTVRRRRTPATFDEALTVGEIRKVVHTLSQDLMVFPITLYHGDNEEDATNTRALLDSGAIHNLVPFALVDYLCVSVEKFSTNERCVYRLADGSSYTCKAFCAITMRIIGAHHEETVVFRILETWSFPIILVMDWIKRHDPTIKFTTGTMTLNCLTKACIPLNEDMQFTGAKRPFRVSPSTTTVSSSLLSSSPATISTPRKSSPSPLVVTSISPADETLKTNKGLTLPIM</sequence>
<feature type="domain" description="CCHC-type" evidence="3">
    <location>
        <begin position="26"/>
        <end position="41"/>
    </location>
</feature>
<evidence type="ECO:0000259" key="3">
    <source>
        <dbReference type="PROSITE" id="PS50158"/>
    </source>
</evidence>
<name>A0A0B7N0E3_9FUNG</name>
<feature type="region of interest" description="Disordered" evidence="2">
    <location>
        <begin position="248"/>
        <end position="280"/>
    </location>
</feature>
<dbReference type="Proteomes" id="UP000054107">
    <property type="component" value="Unassembled WGS sequence"/>
</dbReference>
<evidence type="ECO:0000256" key="1">
    <source>
        <dbReference type="PROSITE-ProRule" id="PRU00047"/>
    </source>
</evidence>
<dbReference type="InterPro" id="IPR021109">
    <property type="entry name" value="Peptidase_aspartic_dom_sf"/>
</dbReference>
<dbReference type="EMBL" id="LN719792">
    <property type="protein sequence ID" value="CEP08614.1"/>
    <property type="molecule type" value="Genomic_DNA"/>
</dbReference>
<dbReference type="Pfam" id="PF08284">
    <property type="entry name" value="RVP_2"/>
    <property type="match status" value="1"/>
</dbReference>
<dbReference type="Gene3D" id="2.40.70.10">
    <property type="entry name" value="Acid Proteases"/>
    <property type="match status" value="1"/>
</dbReference>
<protein>
    <recommendedName>
        <fullName evidence="3">CCHC-type domain-containing protein</fullName>
    </recommendedName>
</protein>